<evidence type="ECO:0000313" key="5">
    <source>
        <dbReference type="Proteomes" id="UP001217089"/>
    </source>
</evidence>
<dbReference type="PANTHER" id="PTHR19857:SF8">
    <property type="entry name" value="ANGIO-ASSOCIATED MIGRATORY CELL PROTEIN"/>
    <property type="match status" value="1"/>
</dbReference>
<evidence type="ECO:0000256" key="1">
    <source>
        <dbReference type="ARBA" id="ARBA00022574"/>
    </source>
</evidence>
<gene>
    <name evidence="4" type="ORF">KUTeg_001996</name>
</gene>
<dbReference type="InterPro" id="IPR051179">
    <property type="entry name" value="WD_repeat_multifunction"/>
</dbReference>
<sequence length="255" mass="27691">MADINNSVFSVNIDPKSNNLVISGGQDDKAYVWSATNGEVLLNCTGHKDSVTCVGFSHDGMYAATADLSGLIKVWKVETKKEIWSFEASDVETFQGHGCTAGVGRIMPDGNDAHKSSIICLDCYNDNNIMITGSTDVTAKIINTNTGKVLSTFDCKDKNSQEENSVETVGFCKVQNLAATGTLLGSLCIWDVPTQTVRNVCHHETGIVKLKWDNTSPLVYTACLDGIVRLWDARNSELISSWSGHLDSILDFNIS</sequence>
<keyword evidence="5" id="KW-1185">Reference proteome</keyword>
<feature type="non-terminal residue" evidence="4">
    <location>
        <position position="255"/>
    </location>
</feature>
<dbReference type="Pfam" id="PF00400">
    <property type="entry name" value="WD40"/>
    <property type="match status" value="3"/>
</dbReference>
<evidence type="ECO:0000256" key="2">
    <source>
        <dbReference type="ARBA" id="ARBA00022737"/>
    </source>
</evidence>
<name>A0ABQ9FT25_TEGGR</name>
<dbReference type="InterPro" id="IPR001680">
    <property type="entry name" value="WD40_rpt"/>
</dbReference>
<dbReference type="Gene3D" id="2.130.10.10">
    <property type="entry name" value="YVTN repeat-like/Quinoprotein amine dehydrogenase"/>
    <property type="match status" value="2"/>
</dbReference>
<evidence type="ECO:0000256" key="3">
    <source>
        <dbReference type="PROSITE-ProRule" id="PRU00221"/>
    </source>
</evidence>
<evidence type="ECO:0000313" key="4">
    <source>
        <dbReference type="EMBL" id="KAJ8320409.1"/>
    </source>
</evidence>
<proteinExistence type="predicted"/>
<comment type="caution">
    <text evidence="4">The sequence shown here is derived from an EMBL/GenBank/DDBJ whole genome shotgun (WGS) entry which is preliminary data.</text>
</comment>
<reference evidence="4 5" key="1">
    <citation type="submission" date="2022-12" db="EMBL/GenBank/DDBJ databases">
        <title>Chromosome-level genome of Tegillarca granosa.</title>
        <authorList>
            <person name="Kim J."/>
        </authorList>
    </citation>
    <scope>NUCLEOTIDE SEQUENCE [LARGE SCALE GENOMIC DNA]</scope>
    <source>
        <strain evidence="4">Teg-2019</strain>
        <tissue evidence="4">Adductor muscle</tissue>
    </source>
</reference>
<protein>
    <submittedName>
        <fullName evidence="4">Uncharacterized protein</fullName>
    </submittedName>
</protein>
<dbReference type="Proteomes" id="UP001217089">
    <property type="component" value="Unassembled WGS sequence"/>
</dbReference>
<keyword evidence="1 3" id="KW-0853">WD repeat</keyword>
<dbReference type="EMBL" id="JARBDR010000141">
    <property type="protein sequence ID" value="KAJ8320409.1"/>
    <property type="molecule type" value="Genomic_DNA"/>
</dbReference>
<organism evidence="4 5">
    <name type="scientific">Tegillarca granosa</name>
    <name type="common">Malaysian cockle</name>
    <name type="synonym">Anadara granosa</name>
    <dbReference type="NCBI Taxonomy" id="220873"/>
    <lineage>
        <taxon>Eukaryota</taxon>
        <taxon>Metazoa</taxon>
        <taxon>Spiralia</taxon>
        <taxon>Lophotrochozoa</taxon>
        <taxon>Mollusca</taxon>
        <taxon>Bivalvia</taxon>
        <taxon>Autobranchia</taxon>
        <taxon>Pteriomorphia</taxon>
        <taxon>Arcoida</taxon>
        <taxon>Arcoidea</taxon>
        <taxon>Arcidae</taxon>
        <taxon>Tegillarca</taxon>
    </lineage>
</organism>
<feature type="repeat" description="WD" evidence="3">
    <location>
        <begin position="200"/>
        <end position="241"/>
    </location>
</feature>
<feature type="repeat" description="WD" evidence="3">
    <location>
        <begin position="44"/>
        <end position="85"/>
    </location>
</feature>
<dbReference type="PROSITE" id="PS00678">
    <property type="entry name" value="WD_REPEATS_1"/>
    <property type="match status" value="1"/>
</dbReference>
<dbReference type="InterPro" id="IPR036322">
    <property type="entry name" value="WD40_repeat_dom_sf"/>
</dbReference>
<dbReference type="InterPro" id="IPR019775">
    <property type="entry name" value="WD40_repeat_CS"/>
</dbReference>
<dbReference type="SMART" id="SM00320">
    <property type="entry name" value="WD40"/>
    <property type="match status" value="5"/>
</dbReference>
<dbReference type="PANTHER" id="PTHR19857">
    <property type="entry name" value="MITOCHONDRIAL DIVISION PROTEIN 1-RELATED"/>
    <property type="match status" value="1"/>
</dbReference>
<dbReference type="InterPro" id="IPR015943">
    <property type="entry name" value="WD40/YVTN_repeat-like_dom_sf"/>
</dbReference>
<keyword evidence="2" id="KW-0677">Repeat</keyword>
<dbReference type="PROSITE" id="PS50294">
    <property type="entry name" value="WD_REPEATS_REGION"/>
    <property type="match status" value="2"/>
</dbReference>
<dbReference type="SUPFAM" id="SSF50978">
    <property type="entry name" value="WD40 repeat-like"/>
    <property type="match status" value="1"/>
</dbReference>
<dbReference type="PROSITE" id="PS50082">
    <property type="entry name" value="WD_REPEATS_2"/>
    <property type="match status" value="3"/>
</dbReference>
<accession>A0ABQ9FT25</accession>
<feature type="repeat" description="WD" evidence="3">
    <location>
        <begin position="1"/>
        <end position="43"/>
    </location>
</feature>